<dbReference type="AlphaFoldDB" id="A0A832DLY9"/>
<dbReference type="Gene3D" id="3.20.20.80">
    <property type="entry name" value="Glycosidases"/>
    <property type="match status" value="1"/>
</dbReference>
<evidence type="ECO:0000259" key="4">
    <source>
        <dbReference type="Pfam" id="PF22369"/>
    </source>
</evidence>
<dbReference type="Pfam" id="PF01301">
    <property type="entry name" value="Glyco_hydro_35"/>
    <property type="match status" value="1"/>
</dbReference>
<accession>A0A832DLY9</accession>
<organism evidence="5">
    <name type="scientific">Ignavibacterium album</name>
    <dbReference type="NCBI Taxonomy" id="591197"/>
    <lineage>
        <taxon>Bacteria</taxon>
        <taxon>Pseudomonadati</taxon>
        <taxon>Ignavibacteriota</taxon>
        <taxon>Ignavibacteria</taxon>
        <taxon>Ignavibacteriales</taxon>
        <taxon>Ignavibacteriaceae</taxon>
        <taxon>Ignavibacterium</taxon>
    </lineage>
</organism>
<evidence type="ECO:0000313" key="5">
    <source>
        <dbReference type="EMBL" id="HGT47211.1"/>
    </source>
</evidence>
<dbReference type="Pfam" id="PF22369">
    <property type="entry name" value="GLMA_2nd"/>
    <property type="match status" value="1"/>
</dbReference>
<sequence>MSNTEAEKYFTKEGKPYFLISGEVHYFRIKANNWKKHLQLLKESGANTVSTYIPWDWHEIEENNFDFEGKTNPARNLIKFIRLCNELKLDLIVKPGPYILAEYQNQGLPSWLLKKLSKNAFAQDENGNIISNDLVTYLSDEFLEYAIKWYDKVMPIISSFQKKNNGPIVMMQICNEIGVFQWLSGNIDYNPKVLELYNEFIKNKYKSIDTLNSVYSTNYQNFDELKPPVGKIKNKIDYCAYYDFHLFFRHYYDEYITILKNKIRSYDIEVQLTHNVPGWIYGNAAELPMLISTYSEIIKNHDDIIFGLDHIPEFVSFRNAHSDLACNKILKAMQPNAPVWAAEFQSGTREHQVRAYASELETFYFASLAHGMKGFNYYMFSQGINPEGKGFYGKTFYYQTALDANAKKLDLFNSIKKVNNFIRKEDIDLITSKTRADICVALYKPYFYTELTTSQLLKEKRLNVSDLGLYVDPRFLREEILFNGLLRGLQTLNYNYDVMDLENSDLYNLLNYKQLWVLSTEFMDADTQQKLADYVKSGGNMIIYPVIPSFDLYLNKCEVLKDELDINFSVRNSSHKVSAFGIDEVFTNFPQKQVFNATKDESIAFTRDKNVCGIKKKIGKGQVTILGFAFGYSTDEHLTLYEKIIKQGRVKKEIEISDNDIQYVIRESNKIRYTFFINYHNQKKTFYYKIISNNKNSNSGKKVTLNPYSYKIIRESRE</sequence>
<dbReference type="GO" id="GO:0005975">
    <property type="term" value="P:carbohydrate metabolic process"/>
    <property type="evidence" value="ECO:0007669"/>
    <property type="project" value="InterPro"/>
</dbReference>
<evidence type="ECO:0000256" key="1">
    <source>
        <dbReference type="ARBA" id="ARBA00009809"/>
    </source>
</evidence>
<name>A0A832DLY9_9BACT</name>
<evidence type="ECO:0008006" key="6">
    <source>
        <dbReference type="Google" id="ProtNLM"/>
    </source>
</evidence>
<dbReference type="InterPro" id="IPR017853">
    <property type="entry name" value="GH"/>
</dbReference>
<dbReference type="GO" id="GO:0004553">
    <property type="term" value="F:hydrolase activity, hydrolyzing O-glycosyl compounds"/>
    <property type="evidence" value="ECO:0007669"/>
    <property type="project" value="InterPro"/>
</dbReference>
<reference evidence="5" key="1">
    <citation type="journal article" date="2020" name="mSystems">
        <title>Genome- and Community-Level Interaction Insights into Carbon Utilization and Element Cycling Functions of Hydrothermarchaeota in Hydrothermal Sediment.</title>
        <authorList>
            <person name="Zhou Z."/>
            <person name="Liu Y."/>
            <person name="Xu W."/>
            <person name="Pan J."/>
            <person name="Luo Z.H."/>
            <person name="Li M."/>
        </authorList>
    </citation>
    <scope>NUCLEOTIDE SEQUENCE [LARGE SCALE GENOMIC DNA]</scope>
    <source>
        <strain evidence="5">SpSt-500</strain>
    </source>
</reference>
<dbReference type="PANTHER" id="PTHR23421">
    <property type="entry name" value="BETA-GALACTOSIDASE RELATED"/>
    <property type="match status" value="1"/>
</dbReference>
<dbReference type="InterPro" id="IPR031330">
    <property type="entry name" value="Gly_Hdrlase_35_cat"/>
</dbReference>
<evidence type="ECO:0000256" key="2">
    <source>
        <dbReference type="RuleBase" id="RU003679"/>
    </source>
</evidence>
<dbReference type="EMBL" id="DSVI01000004">
    <property type="protein sequence ID" value="HGT47211.1"/>
    <property type="molecule type" value="Genomic_DNA"/>
</dbReference>
<dbReference type="SUPFAM" id="SSF51445">
    <property type="entry name" value="(Trans)glycosidases"/>
    <property type="match status" value="1"/>
</dbReference>
<protein>
    <recommendedName>
        <fullName evidence="6">Beta-galactosidase</fullName>
    </recommendedName>
</protein>
<dbReference type="InterPro" id="IPR001944">
    <property type="entry name" value="Glycoside_Hdrlase_35"/>
</dbReference>
<gene>
    <name evidence="5" type="ORF">ENS56_04200</name>
</gene>
<feature type="domain" description="GLMA-like second" evidence="4">
    <location>
        <begin position="472"/>
        <end position="600"/>
    </location>
</feature>
<comment type="similarity">
    <text evidence="1 2">Belongs to the glycosyl hydrolase 35 family.</text>
</comment>
<dbReference type="CDD" id="cd03143">
    <property type="entry name" value="A4_beta-galactosidase_middle_domain"/>
    <property type="match status" value="1"/>
</dbReference>
<dbReference type="Gene3D" id="3.40.50.880">
    <property type="match status" value="1"/>
</dbReference>
<comment type="caution">
    <text evidence="5">The sequence shown here is derived from an EMBL/GenBank/DDBJ whole genome shotgun (WGS) entry which is preliminary data.</text>
</comment>
<dbReference type="InterPro" id="IPR029062">
    <property type="entry name" value="Class_I_gatase-like"/>
</dbReference>
<proteinExistence type="inferred from homology"/>
<dbReference type="InterPro" id="IPR054746">
    <property type="entry name" value="GLMA-like_second"/>
</dbReference>
<dbReference type="PRINTS" id="PR00742">
    <property type="entry name" value="GLHYDRLASE35"/>
</dbReference>
<evidence type="ECO:0000259" key="3">
    <source>
        <dbReference type="Pfam" id="PF01301"/>
    </source>
</evidence>
<feature type="domain" description="Glycoside hydrolase 35 catalytic" evidence="3">
    <location>
        <begin position="10"/>
        <end position="210"/>
    </location>
</feature>